<protein>
    <submittedName>
        <fullName evidence="1">Uncharacterized protein</fullName>
    </submittedName>
</protein>
<dbReference type="Proteomes" id="UP000590647">
    <property type="component" value="Unassembled WGS sequence"/>
</dbReference>
<dbReference type="AlphaFoldDB" id="A0A7W9LQS5"/>
<proteinExistence type="predicted"/>
<accession>A0A7W9LQS5</accession>
<dbReference type="EMBL" id="JACHNE010000001">
    <property type="protein sequence ID" value="MBB5792715.1"/>
    <property type="molecule type" value="Genomic_DNA"/>
</dbReference>
<sequence length="29" mass="3571">METYGAVKERDHLRKTLERELWVFGEEFT</sequence>
<organism evidence="1 2">
    <name type="scientific">Streptomyces caelestis</name>
    <dbReference type="NCBI Taxonomy" id="36816"/>
    <lineage>
        <taxon>Bacteria</taxon>
        <taxon>Bacillati</taxon>
        <taxon>Actinomycetota</taxon>
        <taxon>Actinomycetes</taxon>
        <taxon>Kitasatosporales</taxon>
        <taxon>Streptomycetaceae</taxon>
        <taxon>Streptomyces</taxon>
    </lineage>
</organism>
<name>A0A7W9LQS5_9ACTN</name>
<comment type="caution">
    <text evidence="1">The sequence shown here is derived from an EMBL/GenBank/DDBJ whole genome shotgun (WGS) entry which is preliminary data.</text>
</comment>
<reference evidence="1 2" key="1">
    <citation type="submission" date="2020-08" db="EMBL/GenBank/DDBJ databases">
        <title>Sequencing the genomes of 1000 actinobacteria strains.</title>
        <authorList>
            <person name="Klenk H.-P."/>
        </authorList>
    </citation>
    <scope>NUCLEOTIDE SEQUENCE [LARGE SCALE GENOMIC DNA]</scope>
    <source>
        <strain evidence="1 2">DSM 40084</strain>
    </source>
</reference>
<gene>
    <name evidence="1" type="ORF">HDA41_000679</name>
</gene>
<keyword evidence="2" id="KW-1185">Reference proteome</keyword>
<evidence type="ECO:0000313" key="2">
    <source>
        <dbReference type="Proteomes" id="UP000590647"/>
    </source>
</evidence>
<evidence type="ECO:0000313" key="1">
    <source>
        <dbReference type="EMBL" id="MBB5792715.1"/>
    </source>
</evidence>